<proteinExistence type="predicted"/>
<protein>
    <recommendedName>
        <fullName evidence="3">Tetratricopeptide repeat protein</fullName>
    </recommendedName>
</protein>
<keyword evidence="2" id="KW-1185">Reference proteome</keyword>
<dbReference type="OrthoDB" id="1924189at2759"/>
<evidence type="ECO:0008006" key="3">
    <source>
        <dbReference type="Google" id="ProtNLM"/>
    </source>
</evidence>
<gene>
    <name evidence="1" type="ORF">AQUCO_01300055v1</name>
</gene>
<dbReference type="Gene3D" id="1.25.40.10">
    <property type="entry name" value="Tetratricopeptide repeat domain"/>
    <property type="match status" value="1"/>
</dbReference>
<dbReference type="AlphaFoldDB" id="A0A2G5DZE6"/>
<dbReference type="InterPro" id="IPR011990">
    <property type="entry name" value="TPR-like_helical_dom_sf"/>
</dbReference>
<dbReference type="PANTHER" id="PTHR26312">
    <property type="entry name" value="TETRATRICOPEPTIDE REPEAT PROTEIN 5"/>
    <property type="match status" value="1"/>
</dbReference>
<evidence type="ECO:0000313" key="2">
    <source>
        <dbReference type="Proteomes" id="UP000230069"/>
    </source>
</evidence>
<reference evidence="1 2" key="1">
    <citation type="submission" date="2017-09" db="EMBL/GenBank/DDBJ databases">
        <title>WGS assembly of Aquilegia coerulea Goldsmith.</title>
        <authorList>
            <person name="Hodges S."/>
            <person name="Kramer E."/>
            <person name="Nordborg M."/>
            <person name="Tomkins J."/>
            <person name="Borevitz J."/>
            <person name="Derieg N."/>
            <person name="Yan J."/>
            <person name="Mihaltcheva S."/>
            <person name="Hayes R.D."/>
            <person name="Rokhsar D."/>
        </authorList>
    </citation>
    <scope>NUCLEOTIDE SEQUENCE [LARGE SCALE GENOMIC DNA]</scope>
    <source>
        <strain evidence="2">cv. Goldsmith</strain>
    </source>
</reference>
<organism evidence="1 2">
    <name type="scientific">Aquilegia coerulea</name>
    <name type="common">Rocky mountain columbine</name>
    <dbReference type="NCBI Taxonomy" id="218851"/>
    <lineage>
        <taxon>Eukaryota</taxon>
        <taxon>Viridiplantae</taxon>
        <taxon>Streptophyta</taxon>
        <taxon>Embryophyta</taxon>
        <taxon>Tracheophyta</taxon>
        <taxon>Spermatophyta</taxon>
        <taxon>Magnoliopsida</taxon>
        <taxon>Ranunculales</taxon>
        <taxon>Ranunculaceae</taxon>
        <taxon>Thalictroideae</taxon>
        <taxon>Aquilegia</taxon>
    </lineage>
</organism>
<dbReference type="EMBL" id="KZ305030">
    <property type="protein sequence ID" value="PIA48892.1"/>
    <property type="molecule type" value="Genomic_DNA"/>
</dbReference>
<accession>A0A2G5DZE6</accession>
<dbReference type="SUPFAM" id="SSF48452">
    <property type="entry name" value="TPR-like"/>
    <property type="match status" value="1"/>
</dbReference>
<dbReference type="InParanoid" id="A0A2G5DZE6"/>
<dbReference type="PANTHER" id="PTHR26312:SF132">
    <property type="entry name" value="OS01G0855200 PROTEIN"/>
    <property type="match status" value="1"/>
</dbReference>
<evidence type="ECO:0000313" key="1">
    <source>
        <dbReference type="EMBL" id="PIA48892.1"/>
    </source>
</evidence>
<name>A0A2G5DZE6_AQUCA</name>
<sequence>MNTIHGSEFPVSLRIIKMKQKLSSNIMETIPSSLDSSIIKSISSVLLMIDELLKYKGNSTEDPIIVSREMSDSFVLLFKKFFFNSPNLFLGVMDLIAHLIVFSAGRYSPKKLLDYENGDLSDFDRRRIIYESLVFNDPENSLILSNYAQFLYQIADDYDKAEELFKRAVQLKPVDGDALSKYGIFLWKKRGDMDAAEEVFLAAIDAEPQNSYHESKYAWFLWETGGSDTCFPLKPSV</sequence>
<dbReference type="Pfam" id="PF13432">
    <property type="entry name" value="TPR_16"/>
    <property type="match status" value="1"/>
</dbReference>
<dbReference type="Proteomes" id="UP000230069">
    <property type="component" value="Unassembled WGS sequence"/>
</dbReference>